<reference evidence="2 3" key="1">
    <citation type="submission" date="2019-04" db="EMBL/GenBank/DDBJ databases">
        <title>Trinickia sp. 7GSK02, isolated from subtropical forest soil.</title>
        <authorList>
            <person name="Gao Z.-H."/>
            <person name="Qiu L.-H."/>
        </authorList>
    </citation>
    <scope>NUCLEOTIDE SEQUENCE [LARGE SCALE GENOMIC DNA]</scope>
    <source>
        <strain evidence="2 3">7GSK02</strain>
    </source>
</reference>
<accession>A0A4U1I0X6</accession>
<dbReference type="OrthoDB" id="6213638at2"/>
<protein>
    <submittedName>
        <fullName evidence="2">Uncharacterized protein</fullName>
    </submittedName>
</protein>
<comment type="caution">
    <text evidence="2">The sequence shown here is derived from an EMBL/GenBank/DDBJ whole genome shotgun (WGS) entry which is preliminary data.</text>
</comment>
<evidence type="ECO:0000313" key="2">
    <source>
        <dbReference type="EMBL" id="TKC86789.1"/>
    </source>
</evidence>
<proteinExistence type="predicted"/>
<organism evidence="2 3">
    <name type="scientific">Trinickia terrae</name>
    <dbReference type="NCBI Taxonomy" id="2571161"/>
    <lineage>
        <taxon>Bacteria</taxon>
        <taxon>Pseudomonadati</taxon>
        <taxon>Pseudomonadota</taxon>
        <taxon>Betaproteobacteria</taxon>
        <taxon>Burkholderiales</taxon>
        <taxon>Burkholderiaceae</taxon>
        <taxon>Trinickia</taxon>
    </lineage>
</organism>
<evidence type="ECO:0000313" key="3">
    <source>
        <dbReference type="Proteomes" id="UP000305539"/>
    </source>
</evidence>
<keyword evidence="1" id="KW-0812">Transmembrane</keyword>
<dbReference type="AlphaFoldDB" id="A0A4U1I0X6"/>
<feature type="transmembrane region" description="Helical" evidence="1">
    <location>
        <begin position="49"/>
        <end position="69"/>
    </location>
</feature>
<sequence length="233" mass="25572">MIFIKMQDQKELKERQEQCNKHYGEFIPCGMKKTKTHFRYRSGDDMKKNWLILICVTGMGALAGCAQFPSGGEGPLVETAACTGSINVPYGLVEVADDTLLKQVVQPAGKGGLCDAKVFKVAQPLTVYRVWDQANQNSQYGRWWSFNPPAGPVGTYRAANAICPEWSALNRVKQCRLKVGAEIVIGPGQSALCSNNLTYPQSATNQVFVPNDTRDPKNLKLDVGDCLADAAWP</sequence>
<dbReference type="EMBL" id="SWJE01000010">
    <property type="protein sequence ID" value="TKC86789.1"/>
    <property type="molecule type" value="Genomic_DNA"/>
</dbReference>
<dbReference type="RefSeq" id="WP_136896682.1">
    <property type="nucleotide sequence ID" value="NZ_SWJE01000010.1"/>
</dbReference>
<evidence type="ECO:0000256" key="1">
    <source>
        <dbReference type="SAM" id="Phobius"/>
    </source>
</evidence>
<keyword evidence="1" id="KW-0472">Membrane</keyword>
<keyword evidence="1" id="KW-1133">Transmembrane helix</keyword>
<keyword evidence="3" id="KW-1185">Reference proteome</keyword>
<gene>
    <name evidence="2" type="ORF">FAZ69_19245</name>
</gene>
<name>A0A4U1I0X6_9BURK</name>
<dbReference type="Proteomes" id="UP000305539">
    <property type="component" value="Unassembled WGS sequence"/>
</dbReference>